<proteinExistence type="inferred from homology"/>
<comment type="subcellular location">
    <subcellularLocation>
        <location evidence="1">Cytoplasm</location>
    </subcellularLocation>
</comment>
<dbReference type="GO" id="GO:0043410">
    <property type="term" value="P:positive regulation of MAPK cascade"/>
    <property type="evidence" value="ECO:0007669"/>
    <property type="project" value="EnsemblFungi"/>
</dbReference>
<evidence type="ECO:0000313" key="8">
    <source>
        <dbReference type="Proteomes" id="UP000788993"/>
    </source>
</evidence>
<dbReference type="Pfam" id="PF03234">
    <property type="entry name" value="CDC37_N"/>
    <property type="match status" value="1"/>
</dbReference>
<evidence type="ECO:0000256" key="1">
    <source>
        <dbReference type="ARBA" id="ARBA00004496"/>
    </source>
</evidence>
<dbReference type="GO" id="GO:0006457">
    <property type="term" value="P:protein folding"/>
    <property type="evidence" value="ECO:0007669"/>
    <property type="project" value="EnsemblFungi"/>
</dbReference>
<gene>
    <name evidence="7" type="ORF">OGATHE_005367</name>
</gene>
<feature type="region of interest" description="Disordered" evidence="6">
    <location>
        <begin position="467"/>
        <end position="488"/>
    </location>
</feature>
<dbReference type="Pfam" id="PF08564">
    <property type="entry name" value="CDC37_C"/>
    <property type="match status" value="1"/>
</dbReference>
<dbReference type="GO" id="GO:0071852">
    <property type="term" value="P:fungal-type cell wall organization or biogenesis"/>
    <property type="evidence" value="ECO:0007669"/>
    <property type="project" value="EnsemblFungi"/>
</dbReference>
<dbReference type="SMART" id="SM01069">
    <property type="entry name" value="CDC37_C"/>
    <property type="match status" value="1"/>
</dbReference>
<comment type="caution">
    <text evidence="7">The sequence shown here is derived from an EMBL/GenBank/DDBJ whole genome shotgun (WGS) entry which is preliminary data.</text>
</comment>
<evidence type="ECO:0000256" key="6">
    <source>
        <dbReference type="SAM" id="MobiDB-lite"/>
    </source>
</evidence>
<dbReference type="GO" id="GO:0051082">
    <property type="term" value="F:unfolded protein binding"/>
    <property type="evidence" value="ECO:0007669"/>
    <property type="project" value="EnsemblFungi"/>
</dbReference>
<sequence>MPIDYSKWDKIELSDDSDIEVHPNVDKRSFIRWKQRDIHEKRMQRNNEIKGLTIQKEMYTRLNARVDKMVETLGNSIADEKKRNEFLNTNFDPKEKCTLEENADNIPYNEMVEDLFVQISDDLKKEEKDSNDPKLVLAKLLEHRAKIESVLKQIDPKLEQLKKEKELHISSEDIHDGWNSSIINKTPSSSAPPSGDSGSSKKTKSTATTIETINSPEVSQLAQVPSKPLDQLEELELLPETKIFASIPATDLLKSIKFLESHLYIVCEQQKDALMMSTFDAQLSGDIKTAKQTVHQALILQYLNDLFNAAGGPKATVQQKQQAVGLFVTKLMDKSSPASRTFEADLEKTYKHIVSRCEVIKQEQEQNAGQEGVEQIQLRSMDPNSELVVNLPKEGTPEYEAFKQIPENMQKALETKELDAINKVFATMSVSEAENVLELFDKCGVIQIQALLENEDEFNHLKEEYEELGDDEAAEVGEQPSSTADVVD</sequence>
<dbReference type="GO" id="GO:0051726">
    <property type="term" value="P:regulation of cell cycle"/>
    <property type="evidence" value="ECO:0007669"/>
    <property type="project" value="EnsemblFungi"/>
</dbReference>
<dbReference type="GO" id="GO:0051087">
    <property type="term" value="F:protein-folding chaperone binding"/>
    <property type="evidence" value="ECO:0007669"/>
    <property type="project" value="TreeGrafter"/>
</dbReference>
<dbReference type="EMBL" id="JAEUBD010001468">
    <property type="protein sequence ID" value="KAH3661035.1"/>
    <property type="molecule type" value="Genomic_DNA"/>
</dbReference>
<dbReference type="Proteomes" id="UP000788993">
    <property type="component" value="Unassembled WGS sequence"/>
</dbReference>
<dbReference type="OrthoDB" id="440202at2759"/>
<dbReference type="SMART" id="SM01071">
    <property type="entry name" value="CDC37_N"/>
    <property type="match status" value="1"/>
</dbReference>
<dbReference type="GO" id="GO:0030474">
    <property type="term" value="P:spindle pole body duplication"/>
    <property type="evidence" value="ECO:0007669"/>
    <property type="project" value="EnsemblFungi"/>
</dbReference>
<keyword evidence="4" id="KW-0143">Chaperone</keyword>
<dbReference type="Pfam" id="PF08565">
    <property type="entry name" value="CDC37_M"/>
    <property type="match status" value="1"/>
</dbReference>
<dbReference type="GO" id="GO:0071474">
    <property type="term" value="P:cellular hyperosmotic response"/>
    <property type="evidence" value="ECO:0007669"/>
    <property type="project" value="EnsemblFungi"/>
</dbReference>
<evidence type="ECO:0000313" key="7">
    <source>
        <dbReference type="EMBL" id="KAH3661035.1"/>
    </source>
</evidence>
<protein>
    <recommendedName>
        <fullName evidence="5">Hsp90 chaperone protein kinase-targeting subunit</fullName>
    </recommendedName>
</protein>
<comment type="similarity">
    <text evidence="2">Belongs to the CDC37 family.</text>
</comment>
<dbReference type="InterPro" id="IPR013873">
    <property type="entry name" value="Cdc37_C"/>
</dbReference>
<dbReference type="PANTHER" id="PTHR12800">
    <property type="entry name" value="CDC37-RELATED"/>
    <property type="match status" value="1"/>
</dbReference>
<dbReference type="InterPro" id="IPR038189">
    <property type="entry name" value="Cdc37_Hsp90-bd_sf"/>
</dbReference>
<evidence type="ECO:0000256" key="3">
    <source>
        <dbReference type="ARBA" id="ARBA00022490"/>
    </source>
</evidence>
<dbReference type="RefSeq" id="XP_018212863.1">
    <property type="nucleotide sequence ID" value="XM_018353476.1"/>
</dbReference>
<name>A0A1B7SNY3_9ASCO</name>
<dbReference type="InterPro" id="IPR013855">
    <property type="entry name" value="Cdc37_N_dom"/>
</dbReference>
<dbReference type="AlphaFoldDB" id="A0A1B7SNY3"/>
<feature type="compositionally biased region" description="Polar residues" evidence="6">
    <location>
        <begin position="479"/>
        <end position="488"/>
    </location>
</feature>
<evidence type="ECO:0000256" key="2">
    <source>
        <dbReference type="ARBA" id="ARBA00006222"/>
    </source>
</evidence>
<dbReference type="GO" id="GO:0038066">
    <property type="term" value="P:p38MAPK cascade"/>
    <property type="evidence" value="ECO:0007669"/>
    <property type="project" value="EnsemblFungi"/>
</dbReference>
<keyword evidence="3" id="KW-0963">Cytoplasm</keyword>
<feature type="compositionally biased region" description="Low complexity" evidence="6">
    <location>
        <begin position="186"/>
        <end position="209"/>
    </location>
</feature>
<dbReference type="SMART" id="SM01070">
    <property type="entry name" value="CDC37_M"/>
    <property type="match status" value="1"/>
</dbReference>
<dbReference type="GO" id="GO:0005634">
    <property type="term" value="C:nucleus"/>
    <property type="evidence" value="ECO:0007669"/>
    <property type="project" value="EnsemblFungi"/>
</dbReference>
<dbReference type="GO" id="GO:0019901">
    <property type="term" value="F:protein kinase binding"/>
    <property type="evidence" value="ECO:0007669"/>
    <property type="project" value="InterPro"/>
</dbReference>
<reference evidence="7" key="1">
    <citation type="journal article" date="2021" name="Open Biol.">
        <title>Shared evolutionary footprints suggest mitochondrial oxidative damage underlies multiple complex I losses in fungi.</title>
        <authorList>
            <person name="Schikora-Tamarit M.A."/>
            <person name="Marcet-Houben M."/>
            <person name="Nosek J."/>
            <person name="Gabaldon T."/>
        </authorList>
    </citation>
    <scope>NUCLEOTIDE SEQUENCE</scope>
    <source>
        <strain evidence="7">NCAIM Y.01608</strain>
    </source>
</reference>
<dbReference type="GO" id="GO:0031072">
    <property type="term" value="F:heat shock protein binding"/>
    <property type="evidence" value="ECO:0007669"/>
    <property type="project" value="EnsemblFungi"/>
</dbReference>
<dbReference type="PANTHER" id="PTHR12800:SF4">
    <property type="entry name" value="HSP90 CO-CHAPERONE CDC37"/>
    <property type="match status" value="1"/>
</dbReference>
<evidence type="ECO:0000256" key="4">
    <source>
        <dbReference type="ARBA" id="ARBA00023186"/>
    </source>
</evidence>
<feature type="region of interest" description="Disordered" evidence="6">
    <location>
        <begin position="178"/>
        <end position="223"/>
    </location>
</feature>
<dbReference type="GO" id="GO:0050821">
    <property type="term" value="P:protein stabilization"/>
    <property type="evidence" value="ECO:0007669"/>
    <property type="project" value="EnsemblFungi"/>
</dbReference>
<organism evidence="7 8">
    <name type="scientific">Ogataea polymorpha</name>
    <dbReference type="NCBI Taxonomy" id="460523"/>
    <lineage>
        <taxon>Eukaryota</taxon>
        <taxon>Fungi</taxon>
        <taxon>Dikarya</taxon>
        <taxon>Ascomycota</taxon>
        <taxon>Saccharomycotina</taxon>
        <taxon>Pichiomycetes</taxon>
        <taxon>Pichiales</taxon>
        <taxon>Pichiaceae</taxon>
        <taxon>Ogataea</taxon>
    </lineage>
</organism>
<evidence type="ECO:0000256" key="5">
    <source>
        <dbReference type="ARBA" id="ARBA00031396"/>
    </source>
</evidence>
<dbReference type="InterPro" id="IPR004918">
    <property type="entry name" value="Cdc37"/>
</dbReference>
<keyword evidence="8" id="KW-1185">Reference proteome</keyword>
<reference evidence="7" key="2">
    <citation type="submission" date="2021-01" db="EMBL/GenBank/DDBJ databases">
        <authorList>
            <person name="Schikora-Tamarit M.A."/>
        </authorList>
    </citation>
    <scope>NUCLEOTIDE SEQUENCE</scope>
    <source>
        <strain evidence="7">NCAIM Y.01608</strain>
    </source>
</reference>
<accession>A0A1B7SNY3</accession>
<dbReference type="SUPFAM" id="SSF101391">
    <property type="entry name" value="Hsp90 co-chaperone CDC37"/>
    <property type="match status" value="1"/>
</dbReference>
<dbReference type="Gene3D" id="1.20.58.610">
    <property type="entry name" value="Cdc37, Hsp90 binding domain"/>
    <property type="match status" value="1"/>
</dbReference>
<dbReference type="GO" id="GO:0005737">
    <property type="term" value="C:cytoplasm"/>
    <property type="evidence" value="ECO:0007669"/>
    <property type="project" value="UniProtKB-SubCell"/>
</dbReference>
<feature type="compositionally biased region" description="Polar residues" evidence="6">
    <location>
        <begin position="210"/>
        <end position="223"/>
    </location>
</feature>
<dbReference type="InterPro" id="IPR013874">
    <property type="entry name" value="Cdc37_Hsp90-bd"/>
</dbReference>